<dbReference type="Pfam" id="PF03392">
    <property type="entry name" value="OS-D"/>
    <property type="match status" value="2"/>
</dbReference>
<sequence>MNFLFTFSALFLLISINADVSPLVKYRDVVEKIDIDLLLKNNQLVSFYMKCLLDKQHCNKEGMLIRSAIPEILTTVCANCTEKEKEIVRKSMNRIYTTRREDFEKVYDQFDPHRIHRTAIMNFMNNVGAPIKHVAFMTISFTFASDDHKSISAYLEKFSHINVIEILSNDRLFSAYFKCFMETGPCTPDAREMRDIIPAVAKTACEMCTAEQKKEIKTHLDYIRKNKPKEWEDLLSKFDPEKENLDKFFASVPE</sequence>
<reference evidence="2 3" key="1">
    <citation type="submission" date="2024-03" db="EMBL/GenBank/DDBJ databases">
        <title>Adaptation during the transition from Ophiocordyceps entomopathogen to insect associate is accompanied by gene loss and intensified selection.</title>
        <authorList>
            <person name="Ward C.M."/>
            <person name="Onetto C.A."/>
            <person name="Borneman A.R."/>
        </authorList>
    </citation>
    <scope>NUCLEOTIDE SEQUENCE [LARGE SCALE GENOMIC DNA]</scope>
    <source>
        <strain evidence="2">AWRI1</strain>
        <tissue evidence="2">Single Adult Female</tissue>
    </source>
</reference>
<name>A0AAN9TIT7_9HEMI</name>
<organism evidence="2 3">
    <name type="scientific">Parthenolecanium corni</name>
    <dbReference type="NCBI Taxonomy" id="536013"/>
    <lineage>
        <taxon>Eukaryota</taxon>
        <taxon>Metazoa</taxon>
        <taxon>Ecdysozoa</taxon>
        <taxon>Arthropoda</taxon>
        <taxon>Hexapoda</taxon>
        <taxon>Insecta</taxon>
        <taxon>Pterygota</taxon>
        <taxon>Neoptera</taxon>
        <taxon>Paraneoptera</taxon>
        <taxon>Hemiptera</taxon>
        <taxon>Sternorrhyncha</taxon>
        <taxon>Coccoidea</taxon>
        <taxon>Coccidae</taxon>
        <taxon>Parthenolecanium</taxon>
    </lineage>
</organism>
<dbReference type="Gene3D" id="1.10.2080.10">
    <property type="entry name" value="Insect odorant-binding protein A10/Ejaculatory bulb-specific protein 3"/>
    <property type="match status" value="2"/>
</dbReference>
<evidence type="ECO:0000313" key="2">
    <source>
        <dbReference type="EMBL" id="KAK7586270.1"/>
    </source>
</evidence>
<proteinExistence type="predicted"/>
<evidence type="ECO:0000313" key="3">
    <source>
        <dbReference type="Proteomes" id="UP001367676"/>
    </source>
</evidence>
<comment type="caution">
    <text evidence="2">The sequence shown here is derived from an EMBL/GenBank/DDBJ whole genome shotgun (WGS) entry which is preliminary data.</text>
</comment>
<keyword evidence="3" id="KW-1185">Reference proteome</keyword>
<dbReference type="PANTHER" id="PTHR11257:SF13">
    <property type="entry name" value="GEO07322P1"/>
    <property type="match status" value="1"/>
</dbReference>
<dbReference type="SUPFAM" id="SSF100910">
    <property type="entry name" value="Chemosensory protein Csp2"/>
    <property type="match status" value="2"/>
</dbReference>
<evidence type="ECO:0000256" key="1">
    <source>
        <dbReference type="SAM" id="SignalP"/>
    </source>
</evidence>
<gene>
    <name evidence="2" type="ORF">V9T40_004146</name>
</gene>
<dbReference type="InterPro" id="IPR036682">
    <property type="entry name" value="OS_D_A10/PebIII_sf"/>
</dbReference>
<protein>
    <recommendedName>
        <fullName evidence="4">Chemosensory protein</fullName>
    </recommendedName>
</protein>
<keyword evidence="1" id="KW-0732">Signal</keyword>
<feature type="signal peptide" evidence="1">
    <location>
        <begin position="1"/>
        <end position="18"/>
    </location>
</feature>
<accession>A0AAN9TIT7</accession>
<dbReference type="Proteomes" id="UP001367676">
    <property type="component" value="Unassembled WGS sequence"/>
</dbReference>
<dbReference type="AlphaFoldDB" id="A0AAN9TIT7"/>
<evidence type="ECO:0008006" key="4">
    <source>
        <dbReference type="Google" id="ProtNLM"/>
    </source>
</evidence>
<dbReference type="InterPro" id="IPR005055">
    <property type="entry name" value="A10/PebIII"/>
</dbReference>
<feature type="chain" id="PRO_5042998899" description="Chemosensory protein" evidence="1">
    <location>
        <begin position="19"/>
        <end position="254"/>
    </location>
</feature>
<dbReference type="EMBL" id="JBBCAQ010000027">
    <property type="protein sequence ID" value="KAK7586270.1"/>
    <property type="molecule type" value="Genomic_DNA"/>
</dbReference>
<dbReference type="PANTHER" id="PTHR11257">
    <property type="entry name" value="CHEMOSENSORY PROTEIN-RELATED"/>
    <property type="match status" value="1"/>
</dbReference>